<sequence>MMYRLIFVLAICLIVVGRNLAAQSSKTVVSDVVREAGAIAKTEKSLQSLLEQTKSDPKQAESLVKTAKVKVKTIKELLDQLDARYDTLNEEQRSAVRESWTISELLGAYVDNQQDDLAGLADNERREDARVNATCAVRRAEMLVDSVQRLTK</sequence>
<protein>
    <submittedName>
        <fullName evidence="2">Uncharacterized protein</fullName>
    </submittedName>
</protein>
<keyword evidence="1" id="KW-0175">Coiled coil</keyword>
<proteinExistence type="predicted"/>
<dbReference type="EMBL" id="CP063849">
    <property type="protein sequence ID" value="QOY85500.1"/>
    <property type="molecule type" value="Genomic_DNA"/>
</dbReference>
<dbReference type="AlphaFoldDB" id="A0A7S7NL18"/>
<name>A0A7S7NL18_PALFE</name>
<dbReference type="RefSeq" id="WP_194447170.1">
    <property type="nucleotide sequence ID" value="NZ_CP063849.1"/>
</dbReference>
<feature type="coiled-coil region" evidence="1">
    <location>
        <begin position="64"/>
        <end position="98"/>
    </location>
</feature>
<accession>A0A7S7NL18</accession>
<evidence type="ECO:0000256" key="1">
    <source>
        <dbReference type="SAM" id="Coils"/>
    </source>
</evidence>
<organism evidence="2 3">
    <name type="scientific">Paludibaculum fermentans</name>
    <dbReference type="NCBI Taxonomy" id="1473598"/>
    <lineage>
        <taxon>Bacteria</taxon>
        <taxon>Pseudomonadati</taxon>
        <taxon>Acidobacteriota</taxon>
        <taxon>Terriglobia</taxon>
        <taxon>Bryobacterales</taxon>
        <taxon>Bryobacteraceae</taxon>
        <taxon>Paludibaculum</taxon>
    </lineage>
</organism>
<gene>
    <name evidence="2" type="ORF">IRI77_22025</name>
</gene>
<reference evidence="2 3" key="1">
    <citation type="submission" date="2020-10" db="EMBL/GenBank/DDBJ databases">
        <title>Complete genome sequence of Paludibaculum fermentans P105T, a facultatively anaerobic acidobacterium capable of dissimilatory Fe(III) reduction.</title>
        <authorList>
            <person name="Dedysh S.N."/>
            <person name="Beletsky A.V."/>
            <person name="Kulichevskaya I.S."/>
            <person name="Mardanov A.V."/>
            <person name="Ravin N.V."/>
        </authorList>
    </citation>
    <scope>NUCLEOTIDE SEQUENCE [LARGE SCALE GENOMIC DNA]</scope>
    <source>
        <strain evidence="2 3">P105</strain>
    </source>
</reference>
<keyword evidence="3" id="KW-1185">Reference proteome</keyword>
<evidence type="ECO:0000313" key="3">
    <source>
        <dbReference type="Proteomes" id="UP000593892"/>
    </source>
</evidence>
<evidence type="ECO:0000313" key="2">
    <source>
        <dbReference type="EMBL" id="QOY85500.1"/>
    </source>
</evidence>
<dbReference type="Proteomes" id="UP000593892">
    <property type="component" value="Chromosome"/>
</dbReference>
<dbReference type="KEGG" id="pfer:IRI77_22025"/>